<comment type="caution">
    <text evidence="2">The sequence shown here is derived from an EMBL/GenBank/DDBJ whole genome shotgun (WGS) entry which is preliminary data.</text>
</comment>
<evidence type="ECO:0000313" key="3">
    <source>
        <dbReference type="Proteomes" id="UP001501009"/>
    </source>
</evidence>
<evidence type="ECO:0000256" key="1">
    <source>
        <dbReference type="SAM" id="Phobius"/>
    </source>
</evidence>
<feature type="transmembrane region" description="Helical" evidence="1">
    <location>
        <begin position="20"/>
        <end position="42"/>
    </location>
</feature>
<keyword evidence="1" id="KW-0472">Membrane</keyword>
<keyword evidence="3" id="KW-1185">Reference proteome</keyword>
<organism evidence="2 3">
    <name type="scientific">Streptomyces coacervatus</name>
    <dbReference type="NCBI Taxonomy" id="647381"/>
    <lineage>
        <taxon>Bacteria</taxon>
        <taxon>Bacillati</taxon>
        <taxon>Actinomycetota</taxon>
        <taxon>Actinomycetes</taxon>
        <taxon>Kitasatosporales</taxon>
        <taxon>Streptomycetaceae</taxon>
        <taxon>Streptomyces</taxon>
    </lineage>
</organism>
<evidence type="ECO:0008006" key="4">
    <source>
        <dbReference type="Google" id="ProtNLM"/>
    </source>
</evidence>
<feature type="transmembrane region" description="Helical" evidence="1">
    <location>
        <begin position="140"/>
        <end position="158"/>
    </location>
</feature>
<name>A0ABP7J162_9ACTN</name>
<proteinExistence type="predicted"/>
<keyword evidence="1" id="KW-1133">Transmembrane helix</keyword>
<sequence>MNATSAQRHDERAVPSGRGLATRVLGAAGTGAALTYLSLGLVDSANRYDDRTCANAPDFCMTVWPVVSLPAAFALALVGLLVAYRLLGIHPRLAVIPPTLLLAPFPLNAAESVAGLWPATVAGAVWAAALALTVWRPYRILGLSAAAAVFLGSFIVLYG</sequence>
<evidence type="ECO:0000313" key="2">
    <source>
        <dbReference type="EMBL" id="GAA3832272.1"/>
    </source>
</evidence>
<reference evidence="3" key="1">
    <citation type="journal article" date="2019" name="Int. J. Syst. Evol. Microbiol.">
        <title>The Global Catalogue of Microorganisms (GCM) 10K type strain sequencing project: providing services to taxonomists for standard genome sequencing and annotation.</title>
        <authorList>
            <consortium name="The Broad Institute Genomics Platform"/>
            <consortium name="The Broad Institute Genome Sequencing Center for Infectious Disease"/>
            <person name="Wu L."/>
            <person name="Ma J."/>
        </authorList>
    </citation>
    <scope>NUCLEOTIDE SEQUENCE [LARGE SCALE GENOMIC DNA]</scope>
    <source>
        <strain evidence="3">JCM 17138</strain>
    </source>
</reference>
<dbReference type="Proteomes" id="UP001501009">
    <property type="component" value="Unassembled WGS sequence"/>
</dbReference>
<feature type="transmembrane region" description="Helical" evidence="1">
    <location>
        <begin position="62"/>
        <end position="86"/>
    </location>
</feature>
<dbReference type="EMBL" id="BAABDE010000029">
    <property type="protein sequence ID" value="GAA3832272.1"/>
    <property type="molecule type" value="Genomic_DNA"/>
</dbReference>
<accession>A0ABP7J162</accession>
<keyword evidence="1" id="KW-0812">Transmembrane</keyword>
<gene>
    <name evidence="2" type="ORF">GCM10022403_076780</name>
</gene>
<feature type="transmembrane region" description="Helical" evidence="1">
    <location>
        <begin position="116"/>
        <end position="135"/>
    </location>
</feature>
<dbReference type="RefSeq" id="WP_275781364.1">
    <property type="nucleotide sequence ID" value="NZ_BAABDE010000029.1"/>
</dbReference>
<protein>
    <recommendedName>
        <fullName evidence="4">Integral membrane protein</fullName>
    </recommendedName>
</protein>